<keyword evidence="5 6" id="KW-0472">Membrane</keyword>
<feature type="transmembrane region" description="Helical" evidence="6">
    <location>
        <begin position="77"/>
        <end position="95"/>
    </location>
</feature>
<evidence type="ECO:0000256" key="3">
    <source>
        <dbReference type="ARBA" id="ARBA00022692"/>
    </source>
</evidence>
<dbReference type="Pfam" id="PF07690">
    <property type="entry name" value="MFS_1"/>
    <property type="match status" value="1"/>
</dbReference>
<feature type="transmembrane region" description="Helical" evidence="6">
    <location>
        <begin position="374"/>
        <end position="392"/>
    </location>
</feature>
<dbReference type="AlphaFoldDB" id="A0ABD3N0X5"/>
<comment type="caution">
    <text evidence="7">The sequence shown here is derived from an EMBL/GenBank/DDBJ whole genome shotgun (WGS) entry which is preliminary data.</text>
</comment>
<keyword evidence="3 6" id="KW-0812">Transmembrane</keyword>
<feature type="transmembrane region" description="Helical" evidence="6">
    <location>
        <begin position="140"/>
        <end position="161"/>
    </location>
</feature>
<feature type="transmembrane region" description="Helical" evidence="6">
    <location>
        <begin position="204"/>
        <end position="230"/>
    </location>
</feature>
<dbReference type="PANTHER" id="PTHR23510">
    <property type="entry name" value="INNER MEMBRANE TRANSPORT PROTEIN YAJR"/>
    <property type="match status" value="1"/>
</dbReference>
<feature type="transmembrane region" description="Helical" evidence="6">
    <location>
        <begin position="274"/>
        <end position="294"/>
    </location>
</feature>
<dbReference type="EMBL" id="JALLAZ020001658">
    <property type="protein sequence ID" value="KAL3769337.1"/>
    <property type="molecule type" value="Genomic_DNA"/>
</dbReference>
<accession>A0ABD3N0X5</accession>
<keyword evidence="2" id="KW-0813">Transport</keyword>
<comment type="subcellular location">
    <subcellularLocation>
        <location evidence="1">Endomembrane system</location>
        <topology evidence="1">Multi-pass membrane protein</topology>
    </subcellularLocation>
</comment>
<name>A0ABD3N0X5_9STRA</name>
<feature type="transmembrane region" description="Helical" evidence="6">
    <location>
        <begin position="314"/>
        <end position="336"/>
    </location>
</feature>
<evidence type="ECO:0000313" key="7">
    <source>
        <dbReference type="EMBL" id="KAL3769337.1"/>
    </source>
</evidence>
<gene>
    <name evidence="7" type="ORF">ACHAW5_002922</name>
</gene>
<evidence type="ECO:0000256" key="5">
    <source>
        <dbReference type="ARBA" id="ARBA00023136"/>
    </source>
</evidence>
<evidence type="ECO:0000256" key="1">
    <source>
        <dbReference type="ARBA" id="ARBA00004127"/>
    </source>
</evidence>
<evidence type="ECO:0008006" key="9">
    <source>
        <dbReference type="Google" id="ProtNLM"/>
    </source>
</evidence>
<organism evidence="7 8">
    <name type="scientific">Stephanodiscus triporus</name>
    <dbReference type="NCBI Taxonomy" id="2934178"/>
    <lineage>
        <taxon>Eukaryota</taxon>
        <taxon>Sar</taxon>
        <taxon>Stramenopiles</taxon>
        <taxon>Ochrophyta</taxon>
        <taxon>Bacillariophyta</taxon>
        <taxon>Coscinodiscophyceae</taxon>
        <taxon>Thalassiosirophycidae</taxon>
        <taxon>Stephanodiscales</taxon>
        <taxon>Stephanodiscaceae</taxon>
        <taxon>Stephanodiscus</taxon>
    </lineage>
</organism>
<evidence type="ECO:0000256" key="6">
    <source>
        <dbReference type="SAM" id="Phobius"/>
    </source>
</evidence>
<reference evidence="7 8" key="1">
    <citation type="submission" date="2024-10" db="EMBL/GenBank/DDBJ databases">
        <title>Updated reference genomes for cyclostephanoid diatoms.</title>
        <authorList>
            <person name="Roberts W.R."/>
            <person name="Alverson A.J."/>
        </authorList>
    </citation>
    <scope>NUCLEOTIDE SEQUENCE [LARGE SCALE GENOMIC DNA]</scope>
    <source>
        <strain evidence="7 8">AJA276-08</strain>
    </source>
</reference>
<dbReference type="InterPro" id="IPR051068">
    <property type="entry name" value="MFS_Domain-Containing_Protein"/>
</dbReference>
<feature type="transmembrane region" description="Helical" evidence="6">
    <location>
        <begin position="168"/>
        <end position="192"/>
    </location>
</feature>
<sequence length="504" mass="54660">MSNVEPVSPDRSHGNNAAANDNDDVPAFIHAMHSFSPAFSTYGSPRSFDDSYFTMEDGDEQHCGESVMTAEGLADPGGFWIVCSVVLISDMTRGVTFPIMWPLIEDLGGNAVWLGYVIGAFSLGRVVASPVLGRWSIERGYTMTLVTSTTVLLIGCILFAHADSVGSLYFLVFSQIVLGVGSATLGVTRAYVAEITATRQRTTYMAWLTAVQYGAFTVTPVFGSFFSYLLKDKRYEVGFQARYRTEPTETRWKSQKRMEQDELANRATRLGLSVYNAALLGLMLLNIITVGSIASFETTGIGFAASYFDLQPVVAGTIVSLSGIVGVCSLLSIGFLGRYLTDTQMIIGGITVLAIGTVSFASLQSVEMGAENSIVHYIVAIFVIYGFGYPIAQSAVIGLFSKVYCIQLSGGDRRDIGKDGLRQLDRLPESCSRSRQVTLPIMALKALCFLAHALSACHFSSNPSTCYSSKLELLCIRYSSEKPLQPPITTMIGNLCIRTSHASF</sequence>
<dbReference type="InterPro" id="IPR011701">
    <property type="entry name" value="MFS"/>
</dbReference>
<dbReference type="InterPro" id="IPR036259">
    <property type="entry name" value="MFS_trans_sf"/>
</dbReference>
<protein>
    <recommendedName>
        <fullName evidence="9">Major facilitator superfamily (MFS) profile domain-containing protein</fullName>
    </recommendedName>
</protein>
<dbReference type="Gene3D" id="1.20.1250.20">
    <property type="entry name" value="MFS general substrate transporter like domains"/>
    <property type="match status" value="1"/>
</dbReference>
<evidence type="ECO:0000256" key="2">
    <source>
        <dbReference type="ARBA" id="ARBA00022448"/>
    </source>
</evidence>
<dbReference type="PANTHER" id="PTHR23510:SF3">
    <property type="entry name" value="MAJOR FACILITATOR SUPERFAMILY DOMAIN-CONTAINING PROTEIN 8"/>
    <property type="match status" value="1"/>
</dbReference>
<evidence type="ECO:0000256" key="4">
    <source>
        <dbReference type="ARBA" id="ARBA00022989"/>
    </source>
</evidence>
<dbReference type="Proteomes" id="UP001530315">
    <property type="component" value="Unassembled WGS sequence"/>
</dbReference>
<keyword evidence="4 6" id="KW-1133">Transmembrane helix</keyword>
<dbReference type="SUPFAM" id="SSF103473">
    <property type="entry name" value="MFS general substrate transporter"/>
    <property type="match status" value="1"/>
</dbReference>
<feature type="transmembrane region" description="Helical" evidence="6">
    <location>
        <begin position="343"/>
        <end position="362"/>
    </location>
</feature>
<dbReference type="GO" id="GO:0012505">
    <property type="term" value="C:endomembrane system"/>
    <property type="evidence" value="ECO:0007669"/>
    <property type="project" value="UniProtKB-SubCell"/>
</dbReference>
<keyword evidence="8" id="KW-1185">Reference proteome</keyword>
<evidence type="ECO:0000313" key="8">
    <source>
        <dbReference type="Proteomes" id="UP001530315"/>
    </source>
</evidence>
<proteinExistence type="predicted"/>
<feature type="transmembrane region" description="Helical" evidence="6">
    <location>
        <begin position="107"/>
        <end position="128"/>
    </location>
</feature>